<evidence type="ECO:0000313" key="9">
    <source>
        <dbReference type="Proteomes" id="UP000792457"/>
    </source>
</evidence>
<reference evidence="8" key="1">
    <citation type="submission" date="2013-04" db="EMBL/GenBank/DDBJ databases">
        <authorList>
            <person name="Qu J."/>
            <person name="Murali S.C."/>
            <person name="Bandaranaike D."/>
            <person name="Bellair M."/>
            <person name="Blankenburg K."/>
            <person name="Chao H."/>
            <person name="Dinh H."/>
            <person name="Doddapaneni H."/>
            <person name="Downs B."/>
            <person name="Dugan-Rocha S."/>
            <person name="Elkadiri S."/>
            <person name="Gnanaolivu R.D."/>
            <person name="Hernandez B."/>
            <person name="Javaid M."/>
            <person name="Jayaseelan J.C."/>
            <person name="Lee S."/>
            <person name="Li M."/>
            <person name="Ming W."/>
            <person name="Munidasa M."/>
            <person name="Muniz J."/>
            <person name="Nguyen L."/>
            <person name="Ongeri F."/>
            <person name="Osuji N."/>
            <person name="Pu L.-L."/>
            <person name="Puazo M."/>
            <person name="Qu C."/>
            <person name="Quiroz J."/>
            <person name="Raj R."/>
            <person name="Weissenberger G."/>
            <person name="Xin Y."/>
            <person name="Zou X."/>
            <person name="Han Y."/>
            <person name="Richards S."/>
            <person name="Worley K."/>
            <person name="Muzny D."/>
            <person name="Gibbs R."/>
        </authorList>
    </citation>
    <scope>NUCLEOTIDE SEQUENCE</scope>
    <source>
        <strain evidence="8">Sampled in the wild</strain>
    </source>
</reference>
<dbReference type="GO" id="GO:0006488">
    <property type="term" value="P:dolichol-linked oligosaccharide biosynthetic process"/>
    <property type="evidence" value="ECO:0007669"/>
    <property type="project" value="InterPro"/>
</dbReference>
<dbReference type="PANTHER" id="PTHR12154:SF4">
    <property type="entry name" value="UDP-N-ACETYLGLUCOSAMINE TRANSFERASE SUBUNIT ALG14 HOMOLOG"/>
    <property type="match status" value="1"/>
</dbReference>
<dbReference type="GO" id="GO:0004577">
    <property type="term" value="F:N-acetylglucosaminyldiphosphodolichol N-acetylglucosaminyltransferase activity"/>
    <property type="evidence" value="ECO:0007669"/>
    <property type="project" value="TreeGrafter"/>
</dbReference>
<evidence type="ECO:0000256" key="7">
    <source>
        <dbReference type="ARBA" id="ARBA00023136"/>
    </source>
</evidence>
<keyword evidence="9" id="KW-1185">Reference proteome</keyword>
<accession>A0A8K0JW20</accession>
<dbReference type="OrthoDB" id="17098at2759"/>
<name>A0A8K0JW20_LADFU</name>
<keyword evidence="7" id="KW-0472">Membrane</keyword>
<dbReference type="AlphaFoldDB" id="A0A8K0JW20"/>
<sequence length="95" mass="10767">MGSGGHTAEMLRLLNHLNFDNYSPRLYIMADSDTSTETKIVDLEKRKASNKTSHSVHRIPRSRSVNQSYLSIRMYKLVDGLCSDEVIPVQSDLNL</sequence>
<evidence type="ECO:0000256" key="2">
    <source>
        <dbReference type="ARBA" id="ARBA00009731"/>
    </source>
</evidence>
<evidence type="ECO:0000256" key="4">
    <source>
        <dbReference type="ARBA" id="ARBA00022692"/>
    </source>
</evidence>
<keyword evidence="4" id="KW-0812">Transmembrane</keyword>
<evidence type="ECO:0000256" key="3">
    <source>
        <dbReference type="ARBA" id="ARBA00017467"/>
    </source>
</evidence>
<dbReference type="Pfam" id="PF08660">
    <property type="entry name" value="Alg14"/>
    <property type="match status" value="1"/>
</dbReference>
<gene>
    <name evidence="8" type="ORF">J437_LFUL002634</name>
</gene>
<keyword evidence="6" id="KW-1133">Transmembrane helix</keyword>
<dbReference type="EMBL" id="KZ308158">
    <property type="protein sequence ID" value="KAG8223389.1"/>
    <property type="molecule type" value="Genomic_DNA"/>
</dbReference>
<reference evidence="8" key="2">
    <citation type="submission" date="2017-10" db="EMBL/GenBank/DDBJ databases">
        <title>Ladona fulva Genome sequencing and assembly.</title>
        <authorList>
            <person name="Murali S."/>
            <person name="Richards S."/>
            <person name="Bandaranaike D."/>
            <person name="Bellair M."/>
            <person name="Blankenburg K."/>
            <person name="Chao H."/>
            <person name="Dinh H."/>
            <person name="Doddapaneni H."/>
            <person name="Dugan-Rocha S."/>
            <person name="Elkadiri S."/>
            <person name="Gnanaolivu R."/>
            <person name="Hernandez B."/>
            <person name="Skinner E."/>
            <person name="Javaid M."/>
            <person name="Lee S."/>
            <person name="Li M."/>
            <person name="Ming W."/>
            <person name="Munidasa M."/>
            <person name="Muniz J."/>
            <person name="Nguyen L."/>
            <person name="Hughes D."/>
            <person name="Osuji N."/>
            <person name="Pu L.-L."/>
            <person name="Puazo M."/>
            <person name="Qu C."/>
            <person name="Quiroz J."/>
            <person name="Raj R."/>
            <person name="Weissenberger G."/>
            <person name="Xin Y."/>
            <person name="Zou X."/>
            <person name="Han Y."/>
            <person name="Worley K."/>
            <person name="Muzny D."/>
            <person name="Gibbs R."/>
        </authorList>
    </citation>
    <scope>NUCLEOTIDE SEQUENCE</scope>
    <source>
        <strain evidence="8">Sampled in the wild</strain>
    </source>
</reference>
<proteinExistence type="inferred from homology"/>
<evidence type="ECO:0000256" key="6">
    <source>
        <dbReference type="ARBA" id="ARBA00022989"/>
    </source>
</evidence>
<dbReference type="GO" id="GO:0043541">
    <property type="term" value="C:UDP-N-acetylglucosamine transferase complex"/>
    <property type="evidence" value="ECO:0007669"/>
    <property type="project" value="TreeGrafter"/>
</dbReference>
<comment type="subcellular location">
    <subcellularLocation>
        <location evidence="1">Endoplasmic reticulum membrane</location>
        <topology evidence="1">Single-pass membrane protein</topology>
    </subcellularLocation>
</comment>
<evidence type="ECO:0000313" key="8">
    <source>
        <dbReference type="EMBL" id="KAG8223389.1"/>
    </source>
</evidence>
<comment type="similarity">
    <text evidence="2">Belongs to the ALG14 family.</text>
</comment>
<protein>
    <recommendedName>
        <fullName evidence="3">UDP-N-acetylglucosamine transferase subunit ALG14</fullName>
    </recommendedName>
</protein>
<evidence type="ECO:0000256" key="5">
    <source>
        <dbReference type="ARBA" id="ARBA00022824"/>
    </source>
</evidence>
<comment type="caution">
    <text evidence="8">The sequence shown here is derived from an EMBL/GenBank/DDBJ whole genome shotgun (WGS) entry which is preliminary data.</text>
</comment>
<evidence type="ECO:0000256" key="1">
    <source>
        <dbReference type="ARBA" id="ARBA00004389"/>
    </source>
</evidence>
<organism evidence="8 9">
    <name type="scientific">Ladona fulva</name>
    <name type="common">Scarce chaser dragonfly</name>
    <name type="synonym">Libellula fulva</name>
    <dbReference type="NCBI Taxonomy" id="123851"/>
    <lineage>
        <taxon>Eukaryota</taxon>
        <taxon>Metazoa</taxon>
        <taxon>Ecdysozoa</taxon>
        <taxon>Arthropoda</taxon>
        <taxon>Hexapoda</taxon>
        <taxon>Insecta</taxon>
        <taxon>Pterygota</taxon>
        <taxon>Palaeoptera</taxon>
        <taxon>Odonata</taxon>
        <taxon>Epiprocta</taxon>
        <taxon>Anisoptera</taxon>
        <taxon>Libelluloidea</taxon>
        <taxon>Libellulidae</taxon>
        <taxon>Ladona</taxon>
    </lineage>
</organism>
<keyword evidence="5" id="KW-0256">Endoplasmic reticulum</keyword>
<dbReference type="Proteomes" id="UP000792457">
    <property type="component" value="Unassembled WGS sequence"/>
</dbReference>
<dbReference type="InterPro" id="IPR013969">
    <property type="entry name" value="Oligosacch_biosynth_Alg14"/>
</dbReference>
<dbReference type="PANTHER" id="PTHR12154">
    <property type="entry name" value="GLYCOSYL TRANSFERASE-RELATED"/>
    <property type="match status" value="1"/>
</dbReference>